<dbReference type="InterPro" id="IPR006311">
    <property type="entry name" value="TAT_signal"/>
</dbReference>
<evidence type="ECO:0008006" key="3">
    <source>
        <dbReference type="Google" id="ProtNLM"/>
    </source>
</evidence>
<dbReference type="RefSeq" id="WP_151557251.1">
    <property type="nucleotide sequence ID" value="NZ_WBMT01000001.1"/>
</dbReference>
<dbReference type="Proteomes" id="UP000468735">
    <property type="component" value="Unassembled WGS sequence"/>
</dbReference>
<dbReference type="OrthoDB" id="4109671at2"/>
<dbReference type="AlphaFoldDB" id="A0A6H9ZD22"/>
<sequence>MSLPESELGRRQILQSTLGITAAAALGTTGLLTTATPARAGTRLPPVPGMLGDRRANELWYQLDEVTLYNQPQELKDAYAALAAELGERWQRAIVLTWLEVLESGDYPDDFTDYVAAVRWPLQVLSRVQLDVFDAFYRPGSSRLVSAFSWFGQGVLYDPRRKEVHTMNGDPPMGYRAWHIFSRAMMFLGIDRSRWRAMIPLNAFAGAVQLTAKPDMYHVNPPLPRETVRRLARSWLPRTPERLDTDFRGFPWPTQQTT</sequence>
<dbReference type="EMBL" id="WBMT01000001">
    <property type="protein sequence ID" value="KAB2352439.1"/>
    <property type="molecule type" value="Genomic_DNA"/>
</dbReference>
<protein>
    <recommendedName>
        <fullName evidence="3">Tat pathway signal sequence domain protein</fullName>
    </recommendedName>
</protein>
<name>A0A6H9ZD22_9ACTN</name>
<evidence type="ECO:0000313" key="1">
    <source>
        <dbReference type="EMBL" id="KAB2352439.1"/>
    </source>
</evidence>
<accession>A0A6H9ZD22</accession>
<evidence type="ECO:0000313" key="2">
    <source>
        <dbReference type="Proteomes" id="UP000468735"/>
    </source>
</evidence>
<comment type="caution">
    <text evidence="1">The sequence shown here is derived from an EMBL/GenBank/DDBJ whole genome shotgun (WGS) entry which is preliminary data.</text>
</comment>
<reference evidence="1 2" key="1">
    <citation type="submission" date="2019-09" db="EMBL/GenBank/DDBJ databases">
        <title>Actinomadura physcomitrii sp. nov., a novel actinomycete isolated from moss [Physcomitrium sphaericum (Ludw) Fuernr].</title>
        <authorList>
            <person name="Zhuang X."/>
            <person name="Liu C."/>
        </authorList>
    </citation>
    <scope>NUCLEOTIDE SEQUENCE [LARGE SCALE GENOMIC DNA]</scope>
    <source>
        <strain evidence="1 2">HMC1</strain>
    </source>
</reference>
<proteinExistence type="predicted"/>
<organism evidence="1 2">
    <name type="scientific">Actinomadura rudentiformis</name>
    <dbReference type="NCBI Taxonomy" id="359158"/>
    <lineage>
        <taxon>Bacteria</taxon>
        <taxon>Bacillati</taxon>
        <taxon>Actinomycetota</taxon>
        <taxon>Actinomycetes</taxon>
        <taxon>Streptosporangiales</taxon>
        <taxon>Thermomonosporaceae</taxon>
        <taxon>Actinomadura</taxon>
    </lineage>
</organism>
<dbReference type="PROSITE" id="PS51318">
    <property type="entry name" value="TAT"/>
    <property type="match status" value="1"/>
</dbReference>
<keyword evidence="2" id="KW-1185">Reference proteome</keyword>
<gene>
    <name evidence="1" type="ORF">F8566_01780</name>
</gene>